<keyword evidence="6 8" id="KW-1133">Transmembrane helix</keyword>
<evidence type="ECO:0000256" key="7">
    <source>
        <dbReference type="ARBA" id="ARBA00023136"/>
    </source>
</evidence>
<reference evidence="9 10" key="1">
    <citation type="submission" date="2020-08" db="EMBL/GenBank/DDBJ databases">
        <title>Genomic Encyclopedia of Type Strains, Phase III (KMG-III): the genomes of soil and plant-associated and newly described type strains.</title>
        <authorList>
            <person name="Whitman W."/>
        </authorList>
    </citation>
    <scope>NUCLEOTIDE SEQUENCE [LARGE SCALE GENOMIC DNA]</scope>
    <source>
        <strain evidence="9 10">CECT 8571</strain>
    </source>
</reference>
<dbReference type="Pfam" id="PF01925">
    <property type="entry name" value="TauE"/>
    <property type="match status" value="1"/>
</dbReference>
<feature type="transmembrane region" description="Helical" evidence="8">
    <location>
        <begin position="72"/>
        <end position="90"/>
    </location>
</feature>
<proteinExistence type="inferred from homology"/>
<accession>A0A839UNW0</accession>
<comment type="caution">
    <text evidence="9">The sequence shown here is derived from an EMBL/GenBank/DDBJ whole genome shotgun (WGS) entry which is preliminary data.</text>
</comment>
<evidence type="ECO:0000256" key="3">
    <source>
        <dbReference type="ARBA" id="ARBA00022448"/>
    </source>
</evidence>
<keyword evidence="5 8" id="KW-0812">Transmembrane</keyword>
<evidence type="ECO:0000256" key="1">
    <source>
        <dbReference type="ARBA" id="ARBA00004651"/>
    </source>
</evidence>
<dbReference type="RefSeq" id="WP_183908154.1">
    <property type="nucleotide sequence ID" value="NZ_JACHXZ010000001.1"/>
</dbReference>
<dbReference type="AlphaFoldDB" id="A0A839UNW0"/>
<evidence type="ECO:0000256" key="8">
    <source>
        <dbReference type="RuleBase" id="RU363041"/>
    </source>
</evidence>
<evidence type="ECO:0000256" key="4">
    <source>
        <dbReference type="ARBA" id="ARBA00022475"/>
    </source>
</evidence>
<evidence type="ECO:0000313" key="10">
    <source>
        <dbReference type="Proteomes" id="UP000559987"/>
    </source>
</evidence>
<feature type="transmembrane region" description="Helical" evidence="8">
    <location>
        <begin position="128"/>
        <end position="151"/>
    </location>
</feature>
<feature type="transmembrane region" description="Helical" evidence="8">
    <location>
        <begin position="102"/>
        <end position="122"/>
    </location>
</feature>
<name>A0A839UNW0_9GAMM</name>
<dbReference type="GO" id="GO:0005886">
    <property type="term" value="C:plasma membrane"/>
    <property type="evidence" value="ECO:0007669"/>
    <property type="project" value="UniProtKB-SubCell"/>
</dbReference>
<protein>
    <recommendedName>
        <fullName evidence="8">Probable membrane transporter protein</fullName>
    </recommendedName>
</protein>
<dbReference type="InterPro" id="IPR052017">
    <property type="entry name" value="TSUP"/>
</dbReference>
<feature type="transmembrane region" description="Helical" evidence="8">
    <location>
        <begin position="221"/>
        <end position="239"/>
    </location>
</feature>
<dbReference type="PANTHER" id="PTHR30269:SF37">
    <property type="entry name" value="MEMBRANE TRANSPORTER PROTEIN"/>
    <property type="match status" value="1"/>
</dbReference>
<dbReference type="EMBL" id="JACHXZ010000001">
    <property type="protein sequence ID" value="MBB3167436.1"/>
    <property type="molecule type" value="Genomic_DNA"/>
</dbReference>
<keyword evidence="3" id="KW-0813">Transport</keyword>
<feature type="transmembrane region" description="Helical" evidence="8">
    <location>
        <begin position="6"/>
        <end position="39"/>
    </location>
</feature>
<dbReference type="PANTHER" id="PTHR30269">
    <property type="entry name" value="TRANSMEMBRANE PROTEIN YFCA"/>
    <property type="match status" value="1"/>
</dbReference>
<keyword evidence="10" id="KW-1185">Reference proteome</keyword>
<sequence>MIYDPVFWLLGSVGVILTGISKSGFAGGAGVVAVPLLALIMPLPQAAALMLPVLLVMDAKAIHYYYRETHWQSVRALLPAAAVGIALGSLGMGKLSDATLQLILAALCILFGLWAPLAQWFARLKGAAWLWGAIAGTSSTLIHAGGPPLNIYLLGRALPKLQWLATASIFFAVLNAIKVIPYAWLGQWHLETLTLSLAMLPMAMLGIWIGKRIALRINDAAFMRFCRVLLVASGGLLLLKAML</sequence>
<feature type="transmembrane region" description="Helical" evidence="8">
    <location>
        <begin position="190"/>
        <end position="209"/>
    </location>
</feature>
<dbReference type="InterPro" id="IPR002781">
    <property type="entry name" value="TM_pro_TauE-like"/>
</dbReference>
<keyword evidence="4 8" id="KW-1003">Cell membrane</keyword>
<evidence type="ECO:0000256" key="6">
    <source>
        <dbReference type="ARBA" id="ARBA00022989"/>
    </source>
</evidence>
<comment type="similarity">
    <text evidence="2 8">Belongs to the 4-toluene sulfonate uptake permease (TSUP) (TC 2.A.102) family.</text>
</comment>
<evidence type="ECO:0000313" key="9">
    <source>
        <dbReference type="EMBL" id="MBB3167436.1"/>
    </source>
</evidence>
<organism evidence="9 10">
    <name type="scientific">Simiduia aestuariiviva</name>
    <dbReference type="NCBI Taxonomy" id="1510459"/>
    <lineage>
        <taxon>Bacteria</taxon>
        <taxon>Pseudomonadati</taxon>
        <taxon>Pseudomonadota</taxon>
        <taxon>Gammaproteobacteria</taxon>
        <taxon>Cellvibrionales</taxon>
        <taxon>Cellvibrionaceae</taxon>
        <taxon>Simiduia</taxon>
    </lineage>
</organism>
<gene>
    <name evidence="9" type="ORF">FHS30_000612</name>
</gene>
<keyword evidence="7 8" id="KW-0472">Membrane</keyword>
<dbReference type="Proteomes" id="UP000559987">
    <property type="component" value="Unassembled WGS sequence"/>
</dbReference>
<evidence type="ECO:0000256" key="2">
    <source>
        <dbReference type="ARBA" id="ARBA00009142"/>
    </source>
</evidence>
<feature type="transmembrane region" description="Helical" evidence="8">
    <location>
        <begin position="163"/>
        <end position="184"/>
    </location>
</feature>
<evidence type="ECO:0000256" key="5">
    <source>
        <dbReference type="ARBA" id="ARBA00022692"/>
    </source>
</evidence>
<comment type="subcellular location">
    <subcellularLocation>
        <location evidence="1 8">Cell membrane</location>
        <topology evidence="1 8">Multi-pass membrane protein</topology>
    </subcellularLocation>
</comment>